<dbReference type="AlphaFoldDB" id="A0A4Q1KAL9"/>
<accession>A0A4Q1KAL9</accession>
<comment type="caution">
    <text evidence="1">The sequence shown here is derived from an EMBL/GenBank/DDBJ whole genome shotgun (WGS) entry which is preliminary data.</text>
</comment>
<protein>
    <recommendedName>
        <fullName evidence="3">SMI1/KNR4 family protein</fullName>
    </recommendedName>
</protein>
<dbReference type="RefSeq" id="WP_129459920.1">
    <property type="nucleotide sequence ID" value="NZ_SBKN01000001.1"/>
</dbReference>
<name>A0A4Q1KAL9_9FLAO</name>
<sequence length="152" mass="17892">MEILYLQQLRDEGNSISHWPMQPISLSEIEHLEQLYNNGNPFPKVLREFLYIAGNYCPVIDMGIENTQEECQERYRELLLNEGKVLPRPFFGIDVWNGDSFLYMYLDEGDNPLLRTVYYIDEAAGLMPVHEITQFTLQSIIELRIELRKEGF</sequence>
<gene>
    <name evidence="1" type="ORF">EQG61_00510</name>
</gene>
<reference evidence="2" key="1">
    <citation type="submission" date="2019-01" db="EMBL/GenBank/DDBJ databases">
        <title>Cytophagaceae bacterium strain CAR-16.</title>
        <authorList>
            <person name="Chen W.-M."/>
        </authorList>
    </citation>
    <scope>NUCLEOTIDE SEQUENCE [LARGE SCALE GENOMIC DNA]</scope>
    <source>
        <strain evidence="2">WWJ-16</strain>
    </source>
</reference>
<evidence type="ECO:0000313" key="2">
    <source>
        <dbReference type="Proteomes" id="UP000289857"/>
    </source>
</evidence>
<dbReference type="Proteomes" id="UP000289857">
    <property type="component" value="Unassembled WGS sequence"/>
</dbReference>
<evidence type="ECO:0008006" key="3">
    <source>
        <dbReference type="Google" id="ProtNLM"/>
    </source>
</evidence>
<keyword evidence="2" id="KW-1185">Reference proteome</keyword>
<evidence type="ECO:0000313" key="1">
    <source>
        <dbReference type="EMBL" id="RXR23955.1"/>
    </source>
</evidence>
<proteinExistence type="predicted"/>
<organism evidence="1 2">
    <name type="scientific">Flavobacterium stagni</name>
    <dbReference type="NCBI Taxonomy" id="2506421"/>
    <lineage>
        <taxon>Bacteria</taxon>
        <taxon>Pseudomonadati</taxon>
        <taxon>Bacteroidota</taxon>
        <taxon>Flavobacteriia</taxon>
        <taxon>Flavobacteriales</taxon>
        <taxon>Flavobacteriaceae</taxon>
        <taxon>Flavobacterium</taxon>
    </lineage>
</organism>
<dbReference type="EMBL" id="SBKN01000001">
    <property type="protein sequence ID" value="RXR23955.1"/>
    <property type="molecule type" value="Genomic_DNA"/>
</dbReference>
<dbReference type="OrthoDB" id="1189226at2"/>